<sequence length="84" mass="9528">MILSDRTLRTLIRQKRMTVSPLTEEQIQPASIDSEETLIPPLSFMLATTIETIRLPGYITAFVEGRISIGRMSLFMKRSDPTCI</sequence>
<dbReference type="Proteomes" id="UP000074866">
    <property type="component" value="Unassembled WGS sequence"/>
</dbReference>
<evidence type="ECO:0000313" key="1">
    <source>
        <dbReference type="EMBL" id="KTS77666.1"/>
    </source>
</evidence>
<accession>A0ACC4ZP24</accession>
<proteinExistence type="predicted"/>
<dbReference type="EMBL" id="LDRX01000181">
    <property type="protein sequence ID" value="KTS77666.1"/>
    <property type="molecule type" value="Genomic_DNA"/>
</dbReference>
<gene>
    <name evidence="1" type="ORF">NS115_23285</name>
</gene>
<keyword evidence="2" id="KW-1185">Reference proteome</keyword>
<protein>
    <submittedName>
        <fullName evidence="1">Deoxycytidine triphosphate deaminase</fullName>
    </submittedName>
</protein>
<reference evidence="1 2" key="1">
    <citation type="journal article" date="2016" name="Front. Microbiol.">
        <title>Genomic Resource of Rice Seed Associated Bacteria.</title>
        <authorList>
            <person name="Midha S."/>
            <person name="Bansal K."/>
            <person name="Sharma S."/>
            <person name="Kumar N."/>
            <person name="Patil P.P."/>
            <person name="Chaudhry V."/>
            <person name="Patil P.B."/>
        </authorList>
    </citation>
    <scope>NUCLEOTIDE SEQUENCE [LARGE SCALE GENOMIC DNA]</scope>
    <source>
        <strain evidence="1 2">NS115</strain>
    </source>
</reference>
<evidence type="ECO:0000313" key="2">
    <source>
        <dbReference type="Proteomes" id="UP000074866"/>
    </source>
</evidence>
<name>A0ACC4ZP24_9BACL</name>
<organism evidence="1 2">
    <name type="scientific">Paenibacillus jamilae</name>
    <dbReference type="NCBI Taxonomy" id="114136"/>
    <lineage>
        <taxon>Bacteria</taxon>
        <taxon>Bacillati</taxon>
        <taxon>Bacillota</taxon>
        <taxon>Bacilli</taxon>
        <taxon>Bacillales</taxon>
        <taxon>Paenibacillaceae</taxon>
        <taxon>Paenibacillus</taxon>
    </lineage>
</organism>
<comment type="caution">
    <text evidence="1">The sequence shown here is derived from an EMBL/GenBank/DDBJ whole genome shotgun (WGS) entry which is preliminary data.</text>
</comment>